<evidence type="ECO:0000313" key="1">
    <source>
        <dbReference type="EMBL" id="MBF0934185.1"/>
    </source>
</evidence>
<organism evidence="1 2">
    <name type="scientific">Abiotrophia defectiva</name>
    <name type="common">Streptococcus defectivus</name>
    <dbReference type="NCBI Taxonomy" id="46125"/>
    <lineage>
        <taxon>Bacteria</taxon>
        <taxon>Bacillati</taxon>
        <taxon>Bacillota</taxon>
        <taxon>Bacilli</taxon>
        <taxon>Lactobacillales</taxon>
        <taxon>Aerococcaceae</taxon>
        <taxon>Abiotrophia</taxon>
    </lineage>
</organism>
<proteinExistence type="predicted"/>
<name>A0A929MTA0_ABIDE</name>
<evidence type="ECO:0000313" key="2">
    <source>
        <dbReference type="Proteomes" id="UP000757900"/>
    </source>
</evidence>
<dbReference type="EMBL" id="JABZFV010000004">
    <property type="protein sequence ID" value="MBF0934185.1"/>
    <property type="molecule type" value="Genomic_DNA"/>
</dbReference>
<reference evidence="1" key="1">
    <citation type="submission" date="2020-04" db="EMBL/GenBank/DDBJ databases">
        <title>Deep metagenomics examines the oral microbiome during advanced dental caries in children, revealing novel taxa and co-occurrences with host molecules.</title>
        <authorList>
            <person name="Baker J.L."/>
            <person name="Morton J.T."/>
            <person name="Dinis M."/>
            <person name="Alvarez R."/>
            <person name="Tran N.C."/>
            <person name="Knight R."/>
            <person name="Edlund A."/>
        </authorList>
    </citation>
    <scope>NUCLEOTIDE SEQUENCE</scope>
    <source>
        <strain evidence="1">JCVI_23_bin.16</strain>
    </source>
</reference>
<protein>
    <submittedName>
        <fullName evidence="1">Uncharacterized protein</fullName>
    </submittedName>
</protein>
<dbReference type="AlphaFoldDB" id="A0A929MTA0"/>
<dbReference type="Proteomes" id="UP000757900">
    <property type="component" value="Unassembled WGS sequence"/>
</dbReference>
<sequence length="55" mass="6489">MRYKINMYDAWFVAKCIYDGVMKLEEVPKRAKKFREAVVSFLDRMNAGEEVEAPN</sequence>
<accession>A0A929MTA0</accession>
<comment type="caution">
    <text evidence="1">The sequence shown here is derived from an EMBL/GenBank/DDBJ whole genome shotgun (WGS) entry which is preliminary data.</text>
</comment>
<gene>
    <name evidence="1" type="ORF">HXK00_00905</name>
</gene>